<dbReference type="AlphaFoldDB" id="A0A9W7FY74"/>
<feature type="compositionally biased region" description="Polar residues" evidence="1">
    <location>
        <begin position="127"/>
        <end position="144"/>
    </location>
</feature>
<feature type="compositionally biased region" description="Basic and acidic residues" evidence="1">
    <location>
        <begin position="116"/>
        <end position="125"/>
    </location>
</feature>
<dbReference type="Proteomes" id="UP001165082">
    <property type="component" value="Unassembled WGS sequence"/>
</dbReference>
<dbReference type="EMBL" id="BRXZ01008261">
    <property type="protein sequence ID" value="GMI23728.1"/>
    <property type="molecule type" value="Genomic_DNA"/>
</dbReference>
<evidence type="ECO:0000313" key="3">
    <source>
        <dbReference type="Proteomes" id="UP001165082"/>
    </source>
</evidence>
<evidence type="ECO:0000256" key="1">
    <source>
        <dbReference type="SAM" id="MobiDB-lite"/>
    </source>
</evidence>
<feature type="non-terminal residue" evidence="2">
    <location>
        <position position="154"/>
    </location>
</feature>
<sequence length="154" mass="16638">MSRVRDTVRRRYRDVRMVPMKVGGGGPGASGAAAELVTILASPPSSRPPAVVLIRVVEIRRSAVPKMATFDVAENTACHPAPCPPAELRVIIEVPRKKDTAVPILPPVTAVPMAEGGRRERDMSFTREGQTQAKHRSTSMTLSSRFRGKEGEVG</sequence>
<evidence type="ECO:0000313" key="2">
    <source>
        <dbReference type="EMBL" id="GMI23728.1"/>
    </source>
</evidence>
<proteinExistence type="predicted"/>
<reference evidence="2" key="1">
    <citation type="submission" date="2022-07" db="EMBL/GenBank/DDBJ databases">
        <title>Genome analysis of Parmales, a sister group of diatoms, reveals the evolutionary specialization of diatoms from phago-mixotrophs to photoautotrophs.</title>
        <authorList>
            <person name="Ban H."/>
            <person name="Sato S."/>
            <person name="Yoshikawa S."/>
            <person name="Kazumasa Y."/>
            <person name="Nakamura Y."/>
            <person name="Ichinomiya M."/>
            <person name="Saitoh K."/>
            <person name="Sato N."/>
            <person name="Blanc-Mathieu R."/>
            <person name="Endo H."/>
            <person name="Kuwata A."/>
            <person name="Ogata H."/>
        </authorList>
    </citation>
    <scope>NUCLEOTIDE SEQUENCE</scope>
</reference>
<keyword evidence="3" id="KW-1185">Reference proteome</keyword>
<organism evidence="2 3">
    <name type="scientific">Triparma retinervis</name>
    <dbReference type="NCBI Taxonomy" id="2557542"/>
    <lineage>
        <taxon>Eukaryota</taxon>
        <taxon>Sar</taxon>
        <taxon>Stramenopiles</taxon>
        <taxon>Ochrophyta</taxon>
        <taxon>Bolidophyceae</taxon>
        <taxon>Parmales</taxon>
        <taxon>Triparmaceae</taxon>
        <taxon>Triparma</taxon>
    </lineage>
</organism>
<gene>
    <name evidence="2" type="ORF">TrRE_jg1354</name>
</gene>
<name>A0A9W7FY74_9STRA</name>
<comment type="caution">
    <text evidence="2">The sequence shown here is derived from an EMBL/GenBank/DDBJ whole genome shotgun (WGS) entry which is preliminary data.</text>
</comment>
<accession>A0A9W7FY74</accession>
<feature type="region of interest" description="Disordered" evidence="1">
    <location>
        <begin position="114"/>
        <end position="154"/>
    </location>
</feature>
<protein>
    <submittedName>
        <fullName evidence="2">Uncharacterized protein</fullName>
    </submittedName>
</protein>